<keyword evidence="2" id="KW-1185">Reference proteome</keyword>
<dbReference type="EMBL" id="JAUDCF010000053">
    <property type="protein sequence ID" value="MDM8146811.1"/>
    <property type="molecule type" value="Genomic_DNA"/>
</dbReference>
<dbReference type="Proteomes" id="UP001228403">
    <property type="component" value="Unassembled WGS sequence"/>
</dbReference>
<evidence type="ECO:0000313" key="2">
    <source>
        <dbReference type="Proteomes" id="UP001228403"/>
    </source>
</evidence>
<name>A0ABT7UAE0_9BACE</name>
<accession>A0ABT7UAE0</accession>
<sequence length="64" mass="7561">MAMTKAQKEKLINMIDQISEQEVDRILASMHNFVDFIYYKARDIYNAIKDTISAVWSWIKSIFS</sequence>
<reference evidence="2" key="1">
    <citation type="submission" date="2023-07" db="EMBL/GenBank/DDBJ databases">
        <title>Identification and characterization of horizontal gene transfer across gut microbiota members of farm animals based on homology search.</title>
        <authorList>
            <person name="Schwarzerova J."/>
            <person name="Nykrynova M."/>
            <person name="Jureckova K."/>
            <person name="Cejkova D."/>
            <person name="Rychlik I."/>
        </authorList>
    </citation>
    <scope>NUCLEOTIDE SEQUENCE [LARGE SCALE GENOMIC DNA]</scope>
    <source>
        <strain evidence="2">ET4</strain>
    </source>
</reference>
<protein>
    <submittedName>
        <fullName evidence="1">Uncharacterized protein</fullName>
    </submittedName>
</protein>
<comment type="caution">
    <text evidence="1">The sequence shown here is derived from an EMBL/GenBank/DDBJ whole genome shotgun (WGS) entry which is preliminary data.</text>
</comment>
<proteinExistence type="predicted"/>
<evidence type="ECO:0000313" key="1">
    <source>
        <dbReference type="EMBL" id="MDM8146811.1"/>
    </source>
</evidence>
<organism evidence="1 2">
    <name type="scientific">Bacteroides eggerthii</name>
    <dbReference type="NCBI Taxonomy" id="28111"/>
    <lineage>
        <taxon>Bacteria</taxon>
        <taxon>Pseudomonadati</taxon>
        <taxon>Bacteroidota</taxon>
        <taxon>Bacteroidia</taxon>
        <taxon>Bacteroidales</taxon>
        <taxon>Bacteroidaceae</taxon>
        <taxon>Bacteroides</taxon>
    </lineage>
</organism>
<gene>
    <name evidence="1" type="ORF">QUW02_12930</name>
</gene>